<accession>A0A1I2I077</accession>
<evidence type="ECO:0000313" key="1">
    <source>
        <dbReference type="EMBL" id="SFF34427.1"/>
    </source>
</evidence>
<dbReference type="AlphaFoldDB" id="A0A1I2I077"/>
<evidence type="ECO:0008006" key="3">
    <source>
        <dbReference type="Google" id="ProtNLM"/>
    </source>
</evidence>
<dbReference type="OrthoDB" id="1688888at2"/>
<protein>
    <recommendedName>
        <fullName evidence="3">SIR2-like domain-containing protein</fullName>
    </recommendedName>
</protein>
<organism evidence="1 2">
    <name type="scientific">Spirosoma endophyticum</name>
    <dbReference type="NCBI Taxonomy" id="662367"/>
    <lineage>
        <taxon>Bacteria</taxon>
        <taxon>Pseudomonadati</taxon>
        <taxon>Bacteroidota</taxon>
        <taxon>Cytophagia</taxon>
        <taxon>Cytophagales</taxon>
        <taxon>Cytophagaceae</taxon>
        <taxon>Spirosoma</taxon>
    </lineage>
</organism>
<evidence type="ECO:0000313" key="2">
    <source>
        <dbReference type="Proteomes" id="UP000198598"/>
    </source>
</evidence>
<name>A0A1I2I077_9BACT</name>
<keyword evidence="2" id="KW-1185">Reference proteome</keyword>
<proteinExistence type="predicted"/>
<dbReference type="EMBL" id="FOLQ01000051">
    <property type="protein sequence ID" value="SFF34427.1"/>
    <property type="molecule type" value="Genomic_DNA"/>
</dbReference>
<sequence length="182" mass="20653">MEEQTSFTREELESNDLAFKNLVEFVQSGDAILMAGAGCSGELYPAWGDFVDRMHNAALEIDQDFAADKKDVLLFADKVKGCLGNDRYYSLIYDTFKPGDTTHLPFHVTLCRLPFKAITTTNYDLVLEYALTVVTRRPNNSLYFEGTTKNRIHEFLRSLNFNKSLSKLIVHLDLLHLTGDGF</sequence>
<reference evidence="1 2" key="1">
    <citation type="submission" date="2016-10" db="EMBL/GenBank/DDBJ databases">
        <authorList>
            <person name="de Groot N.N."/>
        </authorList>
    </citation>
    <scope>NUCLEOTIDE SEQUENCE [LARGE SCALE GENOMIC DNA]</scope>
    <source>
        <strain evidence="1 2">DSM 26130</strain>
    </source>
</reference>
<dbReference type="RefSeq" id="WP_093835219.1">
    <property type="nucleotide sequence ID" value="NZ_FOLQ01000051.1"/>
</dbReference>
<gene>
    <name evidence="1" type="ORF">SAMN05216167_1512</name>
</gene>
<dbReference type="Proteomes" id="UP000198598">
    <property type="component" value="Unassembled WGS sequence"/>
</dbReference>